<evidence type="ECO:0000256" key="1">
    <source>
        <dbReference type="SAM" id="MobiDB-lite"/>
    </source>
</evidence>
<protein>
    <submittedName>
        <fullName evidence="2">Uncharacterized protein</fullName>
    </submittedName>
</protein>
<evidence type="ECO:0000313" key="2">
    <source>
        <dbReference type="EMBL" id="KIH51176.1"/>
    </source>
</evidence>
<dbReference type="Proteomes" id="UP000054047">
    <property type="component" value="Unassembled WGS sequence"/>
</dbReference>
<feature type="region of interest" description="Disordered" evidence="1">
    <location>
        <begin position="31"/>
        <end position="66"/>
    </location>
</feature>
<gene>
    <name evidence="2" type="ORF">ANCDUO_18740</name>
</gene>
<sequence>MLQDSHGCVWMDAWMDASVRDCCSVVVTEKDFSAPSSVRSSSRRGPGPSRSNPLETPHSLDTELLH</sequence>
<feature type="compositionally biased region" description="Low complexity" evidence="1">
    <location>
        <begin position="33"/>
        <end position="53"/>
    </location>
</feature>
<accession>A0A0C2G293</accession>
<proteinExistence type="predicted"/>
<organism evidence="2 3">
    <name type="scientific">Ancylostoma duodenale</name>
    <dbReference type="NCBI Taxonomy" id="51022"/>
    <lineage>
        <taxon>Eukaryota</taxon>
        <taxon>Metazoa</taxon>
        <taxon>Ecdysozoa</taxon>
        <taxon>Nematoda</taxon>
        <taxon>Chromadorea</taxon>
        <taxon>Rhabditida</taxon>
        <taxon>Rhabditina</taxon>
        <taxon>Rhabditomorpha</taxon>
        <taxon>Strongyloidea</taxon>
        <taxon>Ancylostomatidae</taxon>
        <taxon>Ancylostomatinae</taxon>
        <taxon>Ancylostoma</taxon>
    </lineage>
</organism>
<name>A0A0C2G293_9BILA</name>
<dbReference type="EMBL" id="KN747384">
    <property type="protein sequence ID" value="KIH51176.1"/>
    <property type="molecule type" value="Genomic_DNA"/>
</dbReference>
<evidence type="ECO:0000313" key="3">
    <source>
        <dbReference type="Proteomes" id="UP000054047"/>
    </source>
</evidence>
<keyword evidence="3" id="KW-1185">Reference proteome</keyword>
<dbReference type="AlphaFoldDB" id="A0A0C2G293"/>
<reference evidence="2 3" key="1">
    <citation type="submission" date="2013-12" db="EMBL/GenBank/DDBJ databases">
        <title>Draft genome of the parsitic nematode Ancylostoma duodenale.</title>
        <authorList>
            <person name="Mitreva M."/>
        </authorList>
    </citation>
    <scope>NUCLEOTIDE SEQUENCE [LARGE SCALE GENOMIC DNA]</scope>
    <source>
        <strain evidence="2 3">Zhejiang</strain>
    </source>
</reference>